<reference evidence="3 9" key="3">
    <citation type="submission" date="2023-03" db="EMBL/GenBank/DDBJ databases">
        <authorList>
            <person name="Shen W."/>
            <person name="Cai J."/>
        </authorList>
    </citation>
    <scope>NUCLEOTIDE SEQUENCE</scope>
    <source>
        <strain evidence="4 9">B516</strain>
        <strain evidence="3">K72-2</strain>
    </source>
</reference>
<evidence type="ECO:0000313" key="9">
    <source>
        <dbReference type="Proteomes" id="UP001253851"/>
    </source>
</evidence>
<evidence type="ECO:0000313" key="3">
    <source>
        <dbReference type="EMBL" id="MDT2963714.1"/>
    </source>
</evidence>
<reference evidence="6 7" key="1">
    <citation type="submission" date="2018-08" db="EMBL/GenBank/DDBJ databases">
        <title>A genome reference for cultivated species of the human gut microbiota.</title>
        <authorList>
            <person name="Zou Y."/>
            <person name="Xue W."/>
            <person name="Luo G."/>
        </authorList>
    </citation>
    <scope>NUCLEOTIDE SEQUENCE [LARGE SCALE GENOMIC DNA]</scope>
    <source>
        <strain evidence="6 7">AF48-16</strain>
    </source>
</reference>
<dbReference type="InterPro" id="IPR047752">
    <property type="entry name" value="MacP"/>
</dbReference>
<dbReference type="Proteomes" id="UP000422837">
    <property type="component" value="Chromosome"/>
</dbReference>
<evidence type="ECO:0000256" key="1">
    <source>
        <dbReference type="SAM" id="MobiDB-lite"/>
    </source>
</evidence>
<gene>
    <name evidence="3" type="primary">macP</name>
    <name evidence="6" type="ORF">DW084_09720</name>
    <name evidence="5" type="ORF">GFU50_15805</name>
    <name evidence="3" type="ORF">P7I32_03780</name>
    <name evidence="4" type="ORF">P7I34_07265</name>
</gene>
<keyword evidence="2" id="KW-0472">Membrane</keyword>
<dbReference type="Proteomes" id="UP001268896">
    <property type="component" value="Unassembled WGS sequence"/>
</dbReference>
<evidence type="ECO:0000313" key="4">
    <source>
        <dbReference type="EMBL" id="MDT2982457.1"/>
    </source>
</evidence>
<evidence type="ECO:0000313" key="7">
    <source>
        <dbReference type="Proteomes" id="UP000286288"/>
    </source>
</evidence>
<protein>
    <submittedName>
        <fullName evidence="3">Cell wall synthase accessory phosphoprotein MacP</fullName>
    </submittedName>
</protein>
<dbReference type="Proteomes" id="UP001253851">
    <property type="component" value="Unassembled WGS sequence"/>
</dbReference>
<dbReference type="EMBL" id="CP046123">
    <property type="protein sequence ID" value="QGN30906.1"/>
    <property type="molecule type" value="Genomic_DNA"/>
</dbReference>
<reference evidence="5 8" key="2">
    <citation type="submission" date="2019-11" db="EMBL/GenBank/DDBJ databases">
        <title>Detection and genome characteristic of a blood enterococcus casselifavus isolate from Zhengzhou,china.</title>
        <authorList>
            <person name="Wen P."/>
        </authorList>
    </citation>
    <scope>NUCLEOTIDE SEQUENCE [LARGE SCALE GENOMIC DNA]</scope>
    <source>
        <strain evidence="5 8">EC291</strain>
    </source>
</reference>
<evidence type="ECO:0000313" key="8">
    <source>
        <dbReference type="Proteomes" id="UP000422837"/>
    </source>
</evidence>
<proteinExistence type="predicted"/>
<feature type="compositionally biased region" description="Basic and acidic residues" evidence="1">
    <location>
        <begin position="32"/>
        <end position="49"/>
    </location>
</feature>
<organism evidence="6 7">
    <name type="scientific">Enterococcus casseliflavus</name>
    <name type="common">Enterococcus flavescens</name>
    <dbReference type="NCBI Taxonomy" id="37734"/>
    <lineage>
        <taxon>Bacteria</taxon>
        <taxon>Bacillati</taxon>
        <taxon>Bacillota</taxon>
        <taxon>Bacilli</taxon>
        <taxon>Lactobacillales</taxon>
        <taxon>Enterococcaceae</taxon>
        <taxon>Enterococcus</taxon>
    </lineage>
</organism>
<dbReference type="GeneID" id="83457348"/>
<keyword evidence="2" id="KW-0812">Transmembrane</keyword>
<dbReference type="AlphaFoldDB" id="A0A1I1W875"/>
<evidence type="ECO:0000313" key="6">
    <source>
        <dbReference type="EMBL" id="RHK06258.1"/>
    </source>
</evidence>
<feature type="region of interest" description="Disordered" evidence="1">
    <location>
        <begin position="1"/>
        <end position="68"/>
    </location>
</feature>
<evidence type="ECO:0000313" key="5">
    <source>
        <dbReference type="EMBL" id="QGN30906.1"/>
    </source>
</evidence>
<dbReference type="EMBL" id="QRMZ01000011">
    <property type="protein sequence ID" value="RHK06258.1"/>
    <property type="molecule type" value="Genomic_DNA"/>
</dbReference>
<dbReference type="EMBL" id="JARQDZ010000002">
    <property type="protein sequence ID" value="MDT2982457.1"/>
    <property type="molecule type" value="Genomic_DNA"/>
</dbReference>
<dbReference type="NCBIfam" id="NF038277">
    <property type="entry name" value="accessory_MacP"/>
    <property type="match status" value="1"/>
</dbReference>
<dbReference type="RefSeq" id="WP_005227820.1">
    <property type="nucleotide sequence ID" value="NZ_BAAAXK010000001.1"/>
</dbReference>
<dbReference type="Pfam" id="PF26336">
    <property type="entry name" value="MacP_activator"/>
    <property type="match status" value="1"/>
</dbReference>
<name>A0A1I1W875_ENTCA</name>
<sequence>MPKEPLITRSELRRRREEEQAAAERNQQIVEKQSKKEWKQKEKQIDNHYRKVRKKNKEITKTRAGENQKSRDLNRFLMKAIVIVTLLLVVVGLAIFLL</sequence>
<keyword evidence="2" id="KW-1133">Transmembrane helix</keyword>
<feature type="transmembrane region" description="Helical" evidence="2">
    <location>
        <begin position="76"/>
        <end position="97"/>
    </location>
</feature>
<accession>A0A1I1W875</accession>
<evidence type="ECO:0000256" key="2">
    <source>
        <dbReference type="SAM" id="Phobius"/>
    </source>
</evidence>
<dbReference type="Proteomes" id="UP000286288">
    <property type="component" value="Unassembled WGS sequence"/>
</dbReference>
<feature type="compositionally biased region" description="Basic and acidic residues" evidence="1">
    <location>
        <begin position="57"/>
        <end position="68"/>
    </location>
</feature>
<dbReference type="EMBL" id="JARQDV010000002">
    <property type="protein sequence ID" value="MDT2963714.1"/>
    <property type="molecule type" value="Genomic_DNA"/>
</dbReference>
<feature type="compositionally biased region" description="Basic and acidic residues" evidence="1">
    <location>
        <begin position="10"/>
        <end position="19"/>
    </location>
</feature>